<reference evidence="8 9" key="1">
    <citation type="journal article" date="2024" name="Int. J. Mol. Sci.">
        <title>Exploration of Alicyclobacillus spp. Genome in Search of Antibiotic Resistance.</title>
        <authorList>
            <person name="Bucka-Kolendo J."/>
            <person name="Kiousi D.E."/>
            <person name="Dekowska A."/>
            <person name="Mikolajczuk-Szczyrba A."/>
            <person name="Karadedos D.M."/>
            <person name="Michael P."/>
            <person name="Galanis A."/>
            <person name="Sokolowska B."/>
        </authorList>
    </citation>
    <scope>NUCLEOTIDE SEQUENCE [LARGE SCALE GENOMIC DNA]</scope>
    <source>
        <strain evidence="8 9">KKP 3000</strain>
    </source>
</reference>
<keyword evidence="2" id="KW-0547">Nucleotide-binding</keyword>
<dbReference type="PROSITE" id="PS50045">
    <property type="entry name" value="SIGMA54_INTERACT_4"/>
    <property type="match status" value="1"/>
</dbReference>
<gene>
    <name evidence="8" type="ORF">KKP3000_002176</name>
</gene>
<dbReference type="InterPro" id="IPR036390">
    <property type="entry name" value="WH_DNA-bd_sf"/>
</dbReference>
<proteinExistence type="predicted"/>
<feature type="domain" description="PTS EIIA type-4" evidence="6">
    <location>
        <begin position="543"/>
        <end position="679"/>
    </location>
</feature>
<protein>
    <submittedName>
        <fullName evidence="8">Sigma 54-interacting transcriptional regulator</fullName>
    </submittedName>
</protein>
<sequence length="902" mass="97715">MRKFKVLDAVSRLAPPDAVKGATTDEIAKTANVRRQNASSDLNELWRDGLVRKSVGRPVQYWATAVGTNGAPGTDHQPGRAVSAFVEMIGRQGSLRMAVEQAQAAMLYPPRGLPTLIVGPTGSGKSHLAEMMYFYAVQSGRLRQDAPFHVFNCADYAHNPQLLLAQLFGYVKGSFTGATQTTPGLIAQTEHGVLFLDEIHRLPPEGQEMLFLLMDKGEYRMLGDGAVQRKASITLLAATSEDPYSALLSTLLRRFPVVISIPELNQRPLEERLALVELFLHDEATRVGIPISVSPFVLVALLTFHATGHVGALRSAILLGCAKAFLSYIGAGSRATSMPLYLTHLSPEIQLDYLRNHLDTLKAEQLVGVEDRLYDPGESDPSTVRRRDGSAASMDLYSELRSRMTGYLDSGLDDGEVQKLIQIDVDYYLRRLQGRKVAAPVVPTRFLEVVADFIGEAGRQLGYTFGTEAVTGLALHFATATRVDAGDQERTFALVAHCPREYTVVRALAHRLESGLDVEVTAEEMSFLALFLAAHRKSTHSPGIAVVVICHGDRTASSMADVANQLLGTDVVLGVDMPLDQSLDDTLQVTISRMQDSANMDGALLLVDMGSLTGFGVTIERAIGIPVAVIPLVTTAAVIEAGRLASEGDMDLPSMVKAVKQVYSMDPETAIPAVGKRVIITTCLTGQGTARKLALFLTEALPVALREEVIVQSVDLESGSDIPGLLVEGWRGSVVAAAGTVDPHLPGVPFVGMEQILFGQGIQTLISLAEQEGQGVDGEPIQSIGRAEAVGLASRFVTEAIEQLDGQRFSVEAERVLQRVEQLNRMTVTPSQAARWIIHCSFALERLCQEGLVAECNEIDFLRENHQTLLDTIDLAVQPLVQSYHVEFPEGEIGYLALIILS</sequence>
<dbReference type="Pfam" id="PF03610">
    <property type="entry name" value="EIIA-man"/>
    <property type="match status" value="1"/>
</dbReference>
<dbReference type="InterPro" id="IPR027417">
    <property type="entry name" value="P-loop_NTPase"/>
</dbReference>
<dbReference type="PROSITE" id="PS51096">
    <property type="entry name" value="PTS_EIIA_TYPE_4"/>
    <property type="match status" value="1"/>
</dbReference>
<feature type="domain" description="Sigma-54 factor interaction" evidence="5">
    <location>
        <begin position="88"/>
        <end position="322"/>
    </location>
</feature>
<name>A0ABV5AAF4_9BACL</name>
<evidence type="ECO:0000256" key="4">
    <source>
        <dbReference type="ARBA" id="ARBA00023125"/>
    </source>
</evidence>
<dbReference type="PANTHER" id="PTHR32071">
    <property type="entry name" value="TRANSCRIPTIONAL REGULATORY PROTEIN"/>
    <property type="match status" value="1"/>
</dbReference>
<evidence type="ECO:0000256" key="3">
    <source>
        <dbReference type="ARBA" id="ARBA00022840"/>
    </source>
</evidence>
<dbReference type="EMBL" id="JBDXSU010000002">
    <property type="protein sequence ID" value="MFB5189177.1"/>
    <property type="molecule type" value="Genomic_DNA"/>
</dbReference>
<evidence type="ECO:0000259" key="7">
    <source>
        <dbReference type="PROSITE" id="PS51372"/>
    </source>
</evidence>
<evidence type="ECO:0000259" key="5">
    <source>
        <dbReference type="PROSITE" id="PS50045"/>
    </source>
</evidence>
<dbReference type="Gene3D" id="3.40.50.300">
    <property type="entry name" value="P-loop containing nucleotide triphosphate hydrolases"/>
    <property type="match status" value="1"/>
</dbReference>
<keyword evidence="3" id="KW-0067">ATP-binding</keyword>
<evidence type="ECO:0000313" key="8">
    <source>
        <dbReference type="EMBL" id="MFB5189177.1"/>
    </source>
</evidence>
<keyword evidence="4" id="KW-0238">DNA-binding</keyword>
<dbReference type="InterPro" id="IPR003593">
    <property type="entry name" value="AAA+_ATPase"/>
</dbReference>
<comment type="caution">
    <text evidence="8">The sequence shown here is derived from an EMBL/GenBank/DDBJ whole genome shotgun (WGS) entry which is preliminary data.</text>
</comment>
<dbReference type="SUPFAM" id="SSF63520">
    <property type="entry name" value="PTS-regulatory domain, PRD"/>
    <property type="match status" value="2"/>
</dbReference>
<keyword evidence="1" id="KW-0808">Transferase</keyword>
<dbReference type="SMART" id="SM00382">
    <property type="entry name" value="AAA"/>
    <property type="match status" value="1"/>
</dbReference>
<evidence type="ECO:0000313" key="9">
    <source>
        <dbReference type="Proteomes" id="UP001579974"/>
    </source>
</evidence>
<evidence type="ECO:0000256" key="2">
    <source>
        <dbReference type="ARBA" id="ARBA00022741"/>
    </source>
</evidence>
<dbReference type="Gene3D" id="1.10.1790.10">
    <property type="entry name" value="PRD domain"/>
    <property type="match status" value="1"/>
</dbReference>
<dbReference type="SUPFAM" id="SSF53062">
    <property type="entry name" value="PTS system fructose IIA component-like"/>
    <property type="match status" value="1"/>
</dbReference>
<dbReference type="Gene3D" id="3.40.50.510">
    <property type="entry name" value="Phosphotransferase system, mannose-type IIA component"/>
    <property type="match status" value="1"/>
</dbReference>
<evidence type="ECO:0000256" key="1">
    <source>
        <dbReference type="ARBA" id="ARBA00022679"/>
    </source>
</evidence>
<dbReference type="InterPro" id="IPR036662">
    <property type="entry name" value="PTS_EIIA_man-typ_sf"/>
</dbReference>
<feature type="domain" description="PRD" evidence="7">
    <location>
        <begin position="804"/>
        <end position="902"/>
    </location>
</feature>
<dbReference type="SUPFAM" id="SSF52540">
    <property type="entry name" value="P-loop containing nucleoside triphosphate hydrolases"/>
    <property type="match status" value="1"/>
</dbReference>
<dbReference type="Proteomes" id="UP001579974">
    <property type="component" value="Unassembled WGS sequence"/>
</dbReference>
<dbReference type="InterPro" id="IPR036634">
    <property type="entry name" value="PRD_sf"/>
</dbReference>
<organism evidence="8 9">
    <name type="scientific">Alicyclobacillus fastidiosus</name>
    <dbReference type="NCBI Taxonomy" id="392011"/>
    <lineage>
        <taxon>Bacteria</taxon>
        <taxon>Bacillati</taxon>
        <taxon>Bacillota</taxon>
        <taxon>Bacilli</taxon>
        <taxon>Bacillales</taxon>
        <taxon>Alicyclobacillaceae</taxon>
        <taxon>Alicyclobacillus</taxon>
    </lineage>
</organism>
<dbReference type="InterPro" id="IPR004701">
    <property type="entry name" value="PTS_EIIA_man-typ"/>
</dbReference>
<accession>A0ABV5AAF4</accession>
<dbReference type="CDD" id="cd00009">
    <property type="entry name" value="AAA"/>
    <property type="match status" value="1"/>
</dbReference>
<evidence type="ECO:0000259" key="6">
    <source>
        <dbReference type="PROSITE" id="PS51096"/>
    </source>
</evidence>
<dbReference type="RefSeq" id="WP_275472679.1">
    <property type="nucleotide sequence ID" value="NZ_CP162940.1"/>
</dbReference>
<dbReference type="InterPro" id="IPR011608">
    <property type="entry name" value="PRD"/>
</dbReference>
<dbReference type="PROSITE" id="PS51372">
    <property type="entry name" value="PRD_2"/>
    <property type="match status" value="1"/>
</dbReference>
<keyword evidence="9" id="KW-1185">Reference proteome</keyword>
<dbReference type="PANTHER" id="PTHR32071:SF38">
    <property type="entry name" value="PSP OPERON TRANSCRIPTIONAL ACTIVATOR"/>
    <property type="match status" value="1"/>
</dbReference>
<dbReference type="InterPro" id="IPR002078">
    <property type="entry name" value="Sigma_54_int"/>
</dbReference>
<dbReference type="Pfam" id="PF00874">
    <property type="entry name" value="PRD"/>
    <property type="match status" value="1"/>
</dbReference>
<dbReference type="Pfam" id="PF00158">
    <property type="entry name" value="Sigma54_activat"/>
    <property type="match status" value="1"/>
</dbReference>
<dbReference type="SUPFAM" id="SSF46785">
    <property type="entry name" value="Winged helix' DNA-binding domain"/>
    <property type="match status" value="1"/>
</dbReference>